<keyword evidence="1" id="KW-0472">Membrane</keyword>
<protein>
    <recommendedName>
        <fullName evidence="4">Polysaccharide biosynthesis protein C-terminal domain-containing protein</fullName>
    </recommendedName>
</protein>
<feature type="transmembrane region" description="Helical" evidence="1">
    <location>
        <begin position="278"/>
        <end position="300"/>
    </location>
</feature>
<keyword evidence="1" id="KW-0812">Transmembrane</keyword>
<feature type="transmembrane region" description="Helical" evidence="1">
    <location>
        <begin position="321"/>
        <end position="337"/>
    </location>
</feature>
<gene>
    <name evidence="2" type="ORF">CO181_00670</name>
</gene>
<evidence type="ECO:0008006" key="4">
    <source>
        <dbReference type="Google" id="ProtNLM"/>
    </source>
</evidence>
<evidence type="ECO:0000313" key="3">
    <source>
        <dbReference type="Proteomes" id="UP000230538"/>
    </source>
</evidence>
<dbReference type="InterPro" id="IPR052556">
    <property type="entry name" value="PolySynth_Transporter"/>
</dbReference>
<feature type="transmembrane region" description="Helical" evidence="1">
    <location>
        <begin position="198"/>
        <end position="218"/>
    </location>
</feature>
<dbReference type="Pfam" id="PF13440">
    <property type="entry name" value="Polysacc_synt_3"/>
    <property type="match status" value="1"/>
</dbReference>
<feature type="transmembrane region" description="Helical" evidence="1">
    <location>
        <begin position="141"/>
        <end position="161"/>
    </location>
</feature>
<keyword evidence="1" id="KW-1133">Transmembrane helix</keyword>
<feature type="transmembrane region" description="Helical" evidence="1">
    <location>
        <begin position="343"/>
        <end position="364"/>
    </location>
</feature>
<evidence type="ECO:0000313" key="2">
    <source>
        <dbReference type="EMBL" id="PJA38331.1"/>
    </source>
</evidence>
<evidence type="ECO:0000256" key="1">
    <source>
        <dbReference type="SAM" id="Phobius"/>
    </source>
</evidence>
<organism evidence="2 3">
    <name type="scientific">candidate division WWE3 bacterium CG_4_9_14_3_um_filter_43_9</name>
    <dbReference type="NCBI Taxonomy" id="1975082"/>
    <lineage>
        <taxon>Bacteria</taxon>
        <taxon>Katanobacteria</taxon>
    </lineage>
</organism>
<dbReference type="Proteomes" id="UP000230538">
    <property type="component" value="Unassembled WGS sequence"/>
</dbReference>
<feature type="transmembrane region" description="Helical" evidence="1">
    <location>
        <begin position="70"/>
        <end position="91"/>
    </location>
</feature>
<comment type="caution">
    <text evidence="2">The sequence shown here is derived from an EMBL/GenBank/DDBJ whole genome shotgun (WGS) entry which is preliminary data.</text>
</comment>
<dbReference type="AlphaFoldDB" id="A0A2M7WYN5"/>
<feature type="transmembrane region" description="Helical" evidence="1">
    <location>
        <begin position="238"/>
        <end position="258"/>
    </location>
</feature>
<name>A0A2M7WYN5_UNCKA</name>
<reference evidence="3" key="1">
    <citation type="submission" date="2017-09" db="EMBL/GenBank/DDBJ databases">
        <title>Depth-based differentiation of microbial function through sediment-hosted aquifers and enrichment of novel symbionts in the deep terrestrial subsurface.</title>
        <authorList>
            <person name="Probst A.J."/>
            <person name="Ladd B."/>
            <person name="Jarett J.K."/>
            <person name="Geller-Mcgrath D.E."/>
            <person name="Sieber C.M.K."/>
            <person name="Emerson J.B."/>
            <person name="Anantharaman K."/>
            <person name="Thomas B.C."/>
            <person name="Malmstrom R."/>
            <person name="Stieglmeier M."/>
            <person name="Klingl A."/>
            <person name="Woyke T."/>
            <person name="Ryan C.M."/>
            <person name="Banfield J.F."/>
        </authorList>
    </citation>
    <scope>NUCLEOTIDE SEQUENCE [LARGE SCALE GENOMIC DNA]</scope>
</reference>
<sequence>MEKIKINAQDGASCEDFYIFGIIFRMSIAKRVFLNSAVLYSADLFSRFSSAFITILVARRLGSEDLGRFSYVNSVMAILTTISTFGLTTYFVRQASKDKDGDLEKFQSKIFFLRFFINFILAIGVFVYAQNFISDPTIRILFHLSNLSSLISVYYTQWVLVYRVKEKMTFEGVVNVAASLLYGIGGGILILLNYGIVVLGYLLLLLGLFRALLFAIYVKKTLHFRLVPHLSLQDVILIFKQAYPFALMTIISVIYFRIDVILIERFLGIAAVGFYSASYRIMEILVAIPGIVSSVILPPISRYLEEAPDLVLQSSLQAMKLLNLIAFPLIVGGFLLAPNGILWLYGSSFGSSIPVFQILTWALLPLF</sequence>
<dbReference type="PANTHER" id="PTHR43424">
    <property type="entry name" value="LOCUS PUTATIVE PROTEIN 1-RELATED"/>
    <property type="match status" value="1"/>
</dbReference>
<dbReference type="EMBL" id="PFXB01000022">
    <property type="protein sequence ID" value="PJA38331.1"/>
    <property type="molecule type" value="Genomic_DNA"/>
</dbReference>
<feature type="transmembrane region" description="Helical" evidence="1">
    <location>
        <begin position="111"/>
        <end position="129"/>
    </location>
</feature>
<dbReference type="PANTHER" id="PTHR43424:SF1">
    <property type="entry name" value="LOCUS PUTATIVE PROTEIN 1-RELATED"/>
    <property type="match status" value="1"/>
</dbReference>
<feature type="non-terminal residue" evidence="2">
    <location>
        <position position="367"/>
    </location>
</feature>
<feature type="transmembrane region" description="Helical" evidence="1">
    <location>
        <begin position="173"/>
        <end position="192"/>
    </location>
</feature>
<accession>A0A2M7WYN5</accession>
<proteinExistence type="predicted"/>